<dbReference type="PANTHER" id="PTHR42958">
    <property type="entry name" value="HYDROGENASE-2 LARGE CHAIN"/>
    <property type="match status" value="1"/>
</dbReference>
<dbReference type="EMBL" id="DSJL01000001">
    <property type="protein sequence ID" value="HEF64191.1"/>
    <property type="molecule type" value="Genomic_DNA"/>
</dbReference>
<feature type="binding site" evidence="1">
    <location>
        <position position="112"/>
    </location>
    <ligand>
        <name>Ni(2+)</name>
        <dbReference type="ChEBI" id="CHEBI:49786"/>
    </ligand>
</feature>
<gene>
    <name evidence="2" type="ORF">ENP47_01040</name>
</gene>
<keyword evidence="1" id="KW-0479">Metal-binding</keyword>
<dbReference type="PANTHER" id="PTHR42958:SF4">
    <property type="entry name" value="HYDROGENASE EXPRESSION_FORMATION PROTEIN HUPK"/>
    <property type="match status" value="1"/>
</dbReference>
<dbReference type="SUPFAM" id="SSF56762">
    <property type="entry name" value="HydB/Nqo4-like"/>
    <property type="match status" value="1"/>
</dbReference>
<dbReference type="Pfam" id="PF00374">
    <property type="entry name" value="NiFeSe_Hases"/>
    <property type="match status" value="2"/>
</dbReference>
<evidence type="ECO:0000313" key="2">
    <source>
        <dbReference type="EMBL" id="HEF64191.1"/>
    </source>
</evidence>
<comment type="cofactor">
    <cofactor evidence="1">
        <name>Ni(2+)</name>
        <dbReference type="ChEBI" id="CHEBI:49786"/>
    </cofactor>
</comment>
<comment type="caution">
    <text evidence="2">The sequence shown here is derived from an EMBL/GenBank/DDBJ whole genome shotgun (WGS) entry which is preliminary data.</text>
</comment>
<feature type="binding site" evidence="1">
    <location>
        <position position="602"/>
    </location>
    <ligand>
        <name>Mg(2+)</name>
        <dbReference type="ChEBI" id="CHEBI:18420"/>
    </ligand>
</feature>
<proteinExistence type="predicted"/>
<name>A0A7C1XEX9_THERO</name>
<reference evidence="2" key="1">
    <citation type="journal article" date="2020" name="mSystems">
        <title>Genome- and Community-Level Interaction Insights into Carbon Utilization and Element Cycling Functions of Hydrothermarchaeota in Hydrothermal Sediment.</title>
        <authorList>
            <person name="Zhou Z."/>
            <person name="Liu Y."/>
            <person name="Xu W."/>
            <person name="Pan J."/>
            <person name="Luo Z.H."/>
            <person name="Li M."/>
        </authorList>
    </citation>
    <scope>NUCLEOTIDE SEQUENCE [LARGE SCALE GENOMIC DNA]</scope>
    <source>
        <strain evidence="2">SpSt-222</strain>
    </source>
</reference>
<dbReference type="InterPro" id="IPR029014">
    <property type="entry name" value="NiFe-Hase_large"/>
</dbReference>
<feature type="binding site" evidence="1">
    <location>
        <position position="596"/>
    </location>
    <ligand>
        <name>Ni(2+)</name>
        <dbReference type="ChEBI" id="CHEBI:49786"/>
    </ligand>
</feature>
<protein>
    <submittedName>
        <fullName evidence="2">Cytochrome C</fullName>
    </submittedName>
</protein>
<feature type="binding site" evidence="1">
    <location>
        <position position="93"/>
    </location>
    <ligand>
        <name>Mg(2+)</name>
        <dbReference type="ChEBI" id="CHEBI:18420"/>
    </ligand>
</feature>
<feature type="binding site" evidence="1">
    <location>
        <position position="115"/>
    </location>
    <ligand>
        <name>Fe cation</name>
        <dbReference type="ChEBI" id="CHEBI:24875"/>
    </ligand>
</feature>
<dbReference type="GO" id="GO:0016151">
    <property type="term" value="F:nickel cation binding"/>
    <property type="evidence" value="ECO:0007669"/>
    <property type="project" value="InterPro"/>
</dbReference>
<feature type="binding site" evidence="1">
    <location>
        <position position="599"/>
    </location>
    <ligand>
        <name>Fe cation</name>
        <dbReference type="ChEBI" id="CHEBI:24875"/>
    </ligand>
</feature>
<organism evidence="2">
    <name type="scientific">Thermomicrobium roseum</name>
    <dbReference type="NCBI Taxonomy" id="500"/>
    <lineage>
        <taxon>Bacteria</taxon>
        <taxon>Pseudomonadati</taxon>
        <taxon>Thermomicrobiota</taxon>
        <taxon>Thermomicrobia</taxon>
        <taxon>Thermomicrobiales</taxon>
        <taxon>Thermomicrobiaceae</taxon>
        <taxon>Thermomicrobium</taxon>
    </lineage>
</organism>
<feature type="binding site" evidence="1">
    <location>
        <position position="542"/>
    </location>
    <ligand>
        <name>Mg(2+)</name>
        <dbReference type="ChEBI" id="CHEBI:18420"/>
    </ligand>
</feature>
<accession>A0A7C1XEX9</accession>
<comment type="cofactor">
    <cofactor evidence="1">
        <name>Fe cation</name>
        <dbReference type="ChEBI" id="CHEBI:24875"/>
    </cofactor>
</comment>
<dbReference type="AlphaFoldDB" id="A0A7C1XEX9"/>
<dbReference type="Gene3D" id="1.10.645.10">
    <property type="entry name" value="Cytochrome-c3 Hydrogenase, chain B"/>
    <property type="match status" value="1"/>
</dbReference>
<keyword evidence="1" id="KW-0408">Iron</keyword>
<evidence type="ECO:0000256" key="1">
    <source>
        <dbReference type="PIRSR" id="PIRSR601501-1"/>
    </source>
</evidence>
<dbReference type="InterPro" id="IPR050867">
    <property type="entry name" value="NiFe/NiFeSe_hydrgnase_LSU"/>
</dbReference>
<sequence length="623" mass="70732">MCFKNLPIEFDESGRARLRSDIRDPYAYTSTKTVATQQERIEELLRRNGHIHEVSIDPVTRVAGALAFHAVVDLENRKVLDAHSMATLFRGYEVILKGRDPRDAIFISSRACGVCGGVHANCSAEAIEMAFGTPPPPMGIVVRNLGQTAEFLYDHPLHLFLLAGPDYSETVIRATNPEIWERAQTALAPNADVHGFKTIGEIMTALNPLTGSLYLEALEMTRKAREMTVLVWGKYPHPQTIVPGGISTTISMRVLNEYQVRLFDLLDYSKKMALLWDDVFNFLYEIEPRFRQVGARPKNLIDAGIWDHHEAYDADYRHADRWGERRWNTPGVVRDGELVTTNLHLLNAGLEEFVEHSYYDDWNDYPLKTDPVGNPLSPYHPWNKQTRPKPTGRSWKEKYTWACTPRWDRTVMEAGVYVRMWTTAAAKKIPENPFIESTGQSLRMLVPKGRLPEMTLEWHIPADWNAIERNRARAYAEAYTALVALNNLLIGYELMKQGNTAVSRDFTVPRDFRIGVGFWGAGRGYLTHHLTMDNGVLTNYQIITPSTINASPRDPWGNPGPYEEAVLNTPIIEQFNSPEDFKAIDILRAIRSFDPCMPCTTHVFAGERVVVREVNTCACILEE</sequence>
<dbReference type="InterPro" id="IPR001501">
    <property type="entry name" value="Ni-dep_hyd_lsu"/>
</dbReference>
<keyword evidence="1" id="KW-0533">Nickel</keyword>
<feature type="binding site" evidence="1">
    <location>
        <position position="115"/>
    </location>
    <ligand>
        <name>Ni(2+)</name>
        <dbReference type="ChEBI" id="CHEBI:49786"/>
    </ligand>
</feature>
<keyword evidence="1" id="KW-0460">Magnesium</keyword>